<name>A0A6I4MC24_9ACTN</name>
<proteinExistence type="predicted"/>
<gene>
    <name evidence="1" type="ORF">F8568_013240</name>
</gene>
<evidence type="ECO:0000313" key="1">
    <source>
        <dbReference type="EMBL" id="MWA01331.1"/>
    </source>
</evidence>
<organism evidence="1 2">
    <name type="scientific">Actinomadura physcomitrii</name>
    <dbReference type="NCBI Taxonomy" id="2650748"/>
    <lineage>
        <taxon>Bacteria</taxon>
        <taxon>Bacillati</taxon>
        <taxon>Actinomycetota</taxon>
        <taxon>Actinomycetes</taxon>
        <taxon>Streptosporangiales</taxon>
        <taxon>Thermomonosporaceae</taxon>
        <taxon>Actinomadura</taxon>
    </lineage>
</organism>
<dbReference type="GO" id="GO:0006281">
    <property type="term" value="P:DNA repair"/>
    <property type="evidence" value="ECO:0007669"/>
    <property type="project" value="TreeGrafter"/>
</dbReference>
<dbReference type="Pfam" id="PF00702">
    <property type="entry name" value="Hydrolase"/>
    <property type="match status" value="1"/>
</dbReference>
<sequence length="228" mass="24102">MTSLRALVQTSKAILLDFDGPVCRLFSAVPAPGIAQKIRSFLLERSVSVPEPMMTEGDPLVLLRWTGDAAPHLLAEVERIQAVSEKEAAELAEPTSGAAEVIRSSAAQGRPVAIVTNNSAEAVETYLDRHDLAASIAGISARIQGRPDLMKPDAHLVFKGAEMTGQSASACVLIGDSPTDMQAAKKAGAHCVGYAKRKARISELSDAGADSVVQSMESVADIVTRLRR</sequence>
<dbReference type="NCBIfam" id="TIGR01549">
    <property type="entry name" value="HAD-SF-IA-v1"/>
    <property type="match status" value="1"/>
</dbReference>
<dbReference type="InterPro" id="IPR036412">
    <property type="entry name" value="HAD-like_sf"/>
</dbReference>
<dbReference type="Proteomes" id="UP000462055">
    <property type="component" value="Unassembled WGS sequence"/>
</dbReference>
<dbReference type="InterPro" id="IPR050155">
    <property type="entry name" value="HAD-like_hydrolase_sf"/>
</dbReference>
<protein>
    <submittedName>
        <fullName evidence="1">HAD-IA family hydrolase</fullName>
    </submittedName>
</protein>
<keyword evidence="2" id="KW-1185">Reference proteome</keyword>
<keyword evidence="1" id="KW-0378">Hydrolase</keyword>
<dbReference type="InterPro" id="IPR023214">
    <property type="entry name" value="HAD_sf"/>
</dbReference>
<dbReference type="EMBL" id="WBMS02000009">
    <property type="protein sequence ID" value="MWA01331.1"/>
    <property type="molecule type" value="Genomic_DNA"/>
</dbReference>
<comment type="caution">
    <text evidence="1">The sequence shown here is derived from an EMBL/GenBank/DDBJ whole genome shotgun (WGS) entry which is preliminary data.</text>
</comment>
<accession>A0A6I4MC24</accession>
<evidence type="ECO:0000313" key="2">
    <source>
        <dbReference type="Proteomes" id="UP000462055"/>
    </source>
</evidence>
<dbReference type="Gene3D" id="3.40.50.1000">
    <property type="entry name" value="HAD superfamily/HAD-like"/>
    <property type="match status" value="1"/>
</dbReference>
<dbReference type="RefSeq" id="WP_151593845.1">
    <property type="nucleotide sequence ID" value="NZ_WBMS02000009.1"/>
</dbReference>
<dbReference type="AlphaFoldDB" id="A0A6I4MC24"/>
<dbReference type="SUPFAM" id="SSF56784">
    <property type="entry name" value="HAD-like"/>
    <property type="match status" value="1"/>
</dbReference>
<dbReference type="GO" id="GO:0008967">
    <property type="term" value="F:phosphoglycolate phosphatase activity"/>
    <property type="evidence" value="ECO:0007669"/>
    <property type="project" value="TreeGrafter"/>
</dbReference>
<dbReference type="GO" id="GO:0005829">
    <property type="term" value="C:cytosol"/>
    <property type="evidence" value="ECO:0007669"/>
    <property type="project" value="TreeGrafter"/>
</dbReference>
<dbReference type="PANTHER" id="PTHR43434:SF1">
    <property type="entry name" value="PHOSPHOGLYCOLATE PHOSPHATASE"/>
    <property type="match status" value="1"/>
</dbReference>
<dbReference type="CDD" id="cd07505">
    <property type="entry name" value="HAD_BPGM-like"/>
    <property type="match status" value="1"/>
</dbReference>
<reference evidence="1" key="1">
    <citation type="submission" date="2019-12" db="EMBL/GenBank/DDBJ databases">
        <title>Actinomadura physcomitrii sp. nov., a novel actinomycete isolated from moss [Physcomitrium sphaericum (Ludw) Fuernr].</title>
        <authorList>
            <person name="Zhuang X."/>
        </authorList>
    </citation>
    <scope>NUCLEOTIDE SEQUENCE [LARGE SCALE GENOMIC DNA]</scope>
    <source>
        <strain evidence="1">LD22</strain>
    </source>
</reference>
<dbReference type="InterPro" id="IPR006439">
    <property type="entry name" value="HAD-SF_hydro_IA"/>
</dbReference>
<dbReference type="PANTHER" id="PTHR43434">
    <property type="entry name" value="PHOSPHOGLYCOLATE PHOSPHATASE"/>
    <property type="match status" value="1"/>
</dbReference>